<proteinExistence type="predicted"/>
<dbReference type="EMBL" id="HBJA01105467">
    <property type="protein sequence ID" value="CAE0825182.1"/>
    <property type="molecule type" value="Transcribed_RNA"/>
</dbReference>
<protein>
    <submittedName>
        <fullName evidence="1">Uncharacterized protein</fullName>
    </submittedName>
</protein>
<reference evidence="1" key="1">
    <citation type="submission" date="2021-01" db="EMBL/GenBank/DDBJ databases">
        <authorList>
            <person name="Corre E."/>
            <person name="Pelletier E."/>
            <person name="Niang G."/>
            <person name="Scheremetjew M."/>
            <person name="Finn R."/>
            <person name="Kale V."/>
            <person name="Holt S."/>
            <person name="Cochrane G."/>
            <person name="Meng A."/>
            <person name="Brown T."/>
            <person name="Cohen L."/>
        </authorList>
    </citation>
    <scope>NUCLEOTIDE SEQUENCE</scope>
    <source>
        <strain evidence="1">CCMP1594</strain>
    </source>
</reference>
<sequence>MQATQFFFAFCGMTVDHANTCPASTGVHGSRSDSTMVSARIQGPSEHGTDYWTIVYERSGVVVPHDCAPVARMSLLRVACVNVPSPPHLLMTTWHTGGLFPGLPHSCLG</sequence>
<evidence type="ECO:0000313" key="1">
    <source>
        <dbReference type="EMBL" id="CAE0825182.1"/>
    </source>
</evidence>
<name>A0A7S4G4N9_9EUGL</name>
<dbReference type="AlphaFoldDB" id="A0A7S4G4N9"/>
<organism evidence="1">
    <name type="scientific">Eutreptiella gymnastica</name>
    <dbReference type="NCBI Taxonomy" id="73025"/>
    <lineage>
        <taxon>Eukaryota</taxon>
        <taxon>Discoba</taxon>
        <taxon>Euglenozoa</taxon>
        <taxon>Euglenida</taxon>
        <taxon>Spirocuta</taxon>
        <taxon>Euglenophyceae</taxon>
        <taxon>Eutreptiales</taxon>
        <taxon>Eutreptiaceae</taxon>
        <taxon>Eutreptiella</taxon>
    </lineage>
</organism>
<gene>
    <name evidence="1" type="ORF">EGYM00163_LOCUS36427</name>
</gene>
<accession>A0A7S4G4N9</accession>